<name>A0AAV5M9R7_9ROSI</name>
<comment type="caution">
    <text evidence="1">The sequence shown here is derived from an EMBL/GenBank/DDBJ whole genome shotgun (WGS) entry which is preliminary data.</text>
</comment>
<reference evidence="1 2" key="1">
    <citation type="journal article" date="2021" name="Commun. Biol.">
        <title>The genome of Shorea leprosula (Dipterocarpaceae) highlights the ecological relevance of drought in aseasonal tropical rainforests.</title>
        <authorList>
            <person name="Ng K.K.S."/>
            <person name="Kobayashi M.J."/>
            <person name="Fawcett J.A."/>
            <person name="Hatakeyama M."/>
            <person name="Paape T."/>
            <person name="Ng C.H."/>
            <person name="Ang C.C."/>
            <person name="Tnah L.H."/>
            <person name="Lee C.T."/>
            <person name="Nishiyama T."/>
            <person name="Sese J."/>
            <person name="O'Brien M.J."/>
            <person name="Copetti D."/>
            <person name="Mohd Noor M.I."/>
            <person name="Ong R.C."/>
            <person name="Putra M."/>
            <person name="Sireger I.Z."/>
            <person name="Indrioko S."/>
            <person name="Kosugi Y."/>
            <person name="Izuno A."/>
            <person name="Isagi Y."/>
            <person name="Lee S.L."/>
            <person name="Shimizu K.K."/>
        </authorList>
    </citation>
    <scope>NUCLEOTIDE SEQUENCE [LARGE SCALE GENOMIC DNA]</scope>
    <source>
        <strain evidence="1">214</strain>
    </source>
</reference>
<accession>A0AAV5M9R7</accession>
<proteinExistence type="predicted"/>
<sequence length="34" mass="4058">MTVWFQHVIGHRSCNAYENQQHPQSYGTHMVEEL</sequence>
<protein>
    <submittedName>
        <fullName evidence="1">Uncharacterized protein</fullName>
    </submittedName>
</protein>
<dbReference type="EMBL" id="BPVZ01000196">
    <property type="protein sequence ID" value="GKV45633.1"/>
    <property type="molecule type" value="Genomic_DNA"/>
</dbReference>
<dbReference type="Proteomes" id="UP001054252">
    <property type="component" value="Unassembled WGS sequence"/>
</dbReference>
<evidence type="ECO:0000313" key="1">
    <source>
        <dbReference type="EMBL" id="GKV45633.1"/>
    </source>
</evidence>
<evidence type="ECO:0000313" key="2">
    <source>
        <dbReference type="Proteomes" id="UP001054252"/>
    </source>
</evidence>
<gene>
    <name evidence="1" type="ORF">SLEP1_g52695</name>
</gene>
<organism evidence="1 2">
    <name type="scientific">Rubroshorea leprosula</name>
    <dbReference type="NCBI Taxonomy" id="152421"/>
    <lineage>
        <taxon>Eukaryota</taxon>
        <taxon>Viridiplantae</taxon>
        <taxon>Streptophyta</taxon>
        <taxon>Embryophyta</taxon>
        <taxon>Tracheophyta</taxon>
        <taxon>Spermatophyta</taxon>
        <taxon>Magnoliopsida</taxon>
        <taxon>eudicotyledons</taxon>
        <taxon>Gunneridae</taxon>
        <taxon>Pentapetalae</taxon>
        <taxon>rosids</taxon>
        <taxon>malvids</taxon>
        <taxon>Malvales</taxon>
        <taxon>Dipterocarpaceae</taxon>
        <taxon>Rubroshorea</taxon>
    </lineage>
</organism>
<keyword evidence="2" id="KW-1185">Reference proteome</keyword>
<dbReference type="AlphaFoldDB" id="A0AAV5M9R7"/>